<evidence type="ECO:0000256" key="1">
    <source>
        <dbReference type="ARBA" id="ARBA00002000"/>
    </source>
</evidence>
<dbReference type="InterPro" id="IPR029055">
    <property type="entry name" value="Ntn_hydrolases_N"/>
</dbReference>
<dbReference type="CDD" id="cd03754">
    <property type="entry name" value="proteasome_alpha_type_6"/>
    <property type="match status" value="1"/>
</dbReference>
<keyword evidence="2 6" id="KW-0963">Cytoplasm</keyword>
<evidence type="ECO:0000256" key="2">
    <source>
        <dbReference type="ARBA" id="ARBA00022490"/>
    </source>
</evidence>
<evidence type="ECO:0000259" key="7">
    <source>
        <dbReference type="PROSITE" id="PS00388"/>
    </source>
</evidence>
<accession>A0A914Z306</accession>
<comment type="subunit">
    <text evidence="6">The 20S proteasome core is composed of 28 subunits that are arranged in four stacked rings, resulting in a barrel-shaped structure. The two end rings are each formed by seven alpha subunits, and the two central rings are each formed by seven beta subunits.</text>
</comment>
<dbReference type="GO" id="GO:0019773">
    <property type="term" value="C:proteasome core complex, alpha-subunit complex"/>
    <property type="evidence" value="ECO:0007669"/>
    <property type="project" value="UniProtKB-UniRule"/>
</dbReference>
<dbReference type="InterPro" id="IPR023332">
    <property type="entry name" value="Proteasome_alpha-type"/>
</dbReference>
<evidence type="ECO:0000256" key="4">
    <source>
        <dbReference type="ARBA" id="ARBA00023242"/>
    </source>
</evidence>
<evidence type="ECO:0000256" key="3">
    <source>
        <dbReference type="ARBA" id="ARBA00022942"/>
    </source>
</evidence>
<evidence type="ECO:0000256" key="5">
    <source>
        <dbReference type="PROSITE-ProRule" id="PRU00808"/>
    </source>
</evidence>
<dbReference type="PROSITE" id="PS51475">
    <property type="entry name" value="PROTEASOME_ALPHA_2"/>
    <property type="match status" value="1"/>
</dbReference>
<dbReference type="Proteomes" id="UP000887577">
    <property type="component" value="Unplaced"/>
</dbReference>
<keyword evidence="3 5" id="KW-0647">Proteasome</keyword>
<reference evidence="9" key="1">
    <citation type="submission" date="2022-11" db="UniProtKB">
        <authorList>
            <consortium name="WormBaseParasite"/>
        </authorList>
    </citation>
    <scope>IDENTIFICATION</scope>
</reference>
<dbReference type="FunFam" id="3.60.20.10:FF:000072">
    <property type="entry name" value="Proteasome subunit alpha type"/>
    <property type="match status" value="1"/>
</dbReference>
<proteinExistence type="inferred from homology"/>
<feature type="domain" description="Proteasome alpha-type subunits" evidence="7">
    <location>
        <begin position="9"/>
        <end position="31"/>
    </location>
</feature>
<dbReference type="Pfam" id="PF00227">
    <property type="entry name" value="Proteasome"/>
    <property type="match status" value="1"/>
</dbReference>
<evidence type="ECO:0000313" key="8">
    <source>
        <dbReference type="Proteomes" id="UP000887577"/>
    </source>
</evidence>
<dbReference type="InterPro" id="IPR050115">
    <property type="entry name" value="Proteasome_alpha"/>
</dbReference>
<dbReference type="AlphaFoldDB" id="A0A914Z306"/>
<name>A0A914Z306_9BILA</name>
<dbReference type="InterPro" id="IPR001353">
    <property type="entry name" value="Proteasome_sua/b"/>
</dbReference>
<dbReference type="InterPro" id="IPR034642">
    <property type="entry name" value="Proteasome_subunit_alpha6"/>
</dbReference>
<dbReference type="GO" id="GO:0005737">
    <property type="term" value="C:cytoplasm"/>
    <property type="evidence" value="ECO:0007669"/>
    <property type="project" value="UniProtKB-SubCell"/>
</dbReference>
<keyword evidence="4 6" id="KW-0539">Nucleus</keyword>
<evidence type="ECO:0000256" key="6">
    <source>
        <dbReference type="RuleBase" id="RU000551"/>
    </source>
</evidence>
<dbReference type="Gene3D" id="3.60.20.10">
    <property type="entry name" value="Glutamine Phosphoribosylpyrophosphate, subunit 1, domain 1"/>
    <property type="match status" value="1"/>
</dbReference>
<sequence>MSRGSSAGFDRHITIFSPEGRVYQVEYAFKAVNSTNITAIGVKGTDSAVIAVQKRIPDRLVISDSVTSIYQLTPTIGCAMIGIIPDSKFQVRRAQIEAASWKYENGYNMSAEHLARRMADLNQYYTQNAEMRSLGTAMLLLSYEVEDGPQIFRVDPAGYYRGMRGVAVGVKQQSANGFLEKKFKKRTDYSTEETIELALESLQTALSGDLKSTEVEVVVVSKDFPTTRKLTTEEIDARLNAIAERD</sequence>
<protein>
    <recommendedName>
        <fullName evidence="6">Proteasome subunit alpha type</fullName>
    </recommendedName>
</protein>
<comment type="function">
    <text evidence="1">The proteasome is a multicatalytic proteinase complex which is characterized by its ability to cleave peptides with Arg, Phe, Tyr, Leu, and Glu adjacent to the leaving group at neutral or slightly basic pH. The proteasome has an ATP-dependent proteolytic activity.</text>
</comment>
<comment type="subcellular location">
    <subcellularLocation>
        <location evidence="6">Cytoplasm</location>
    </subcellularLocation>
    <subcellularLocation>
        <location evidence="6">Nucleus</location>
    </subcellularLocation>
</comment>
<dbReference type="SMART" id="SM00948">
    <property type="entry name" value="Proteasome_A_N"/>
    <property type="match status" value="1"/>
</dbReference>
<comment type="similarity">
    <text evidence="5 6">Belongs to the peptidase T1A family.</text>
</comment>
<dbReference type="SUPFAM" id="SSF56235">
    <property type="entry name" value="N-terminal nucleophile aminohydrolases (Ntn hydrolases)"/>
    <property type="match status" value="1"/>
</dbReference>
<dbReference type="InterPro" id="IPR000426">
    <property type="entry name" value="Proteasome_asu_N"/>
</dbReference>
<dbReference type="GO" id="GO:0005634">
    <property type="term" value="C:nucleus"/>
    <property type="evidence" value="ECO:0007669"/>
    <property type="project" value="UniProtKB-SubCell"/>
</dbReference>
<dbReference type="Pfam" id="PF10584">
    <property type="entry name" value="Proteasome_A_N"/>
    <property type="match status" value="1"/>
</dbReference>
<dbReference type="PROSITE" id="PS00388">
    <property type="entry name" value="PROTEASOME_ALPHA_1"/>
    <property type="match status" value="1"/>
</dbReference>
<evidence type="ECO:0000313" key="9">
    <source>
        <dbReference type="WBParaSite" id="PSU_v2.g6274.t1"/>
    </source>
</evidence>
<dbReference type="WBParaSite" id="PSU_v2.g6274.t1">
    <property type="protein sequence ID" value="PSU_v2.g6274.t1"/>
    <property type="gene ID" value="PSU_v2.g6274"/>
</dbReference>
<dbReference type="GO" id="GO:0006511">
    <property type="term" value="P:ubiquitin-dependent protein catabolic process"/>
    <property type="evidence" value="ECO:0007669"/>
    <property type="project" value="InterPro"/>
</dbReference>
<keyword evidence="8" id="KW-1185">Reference proteome</keyword>
<organism evidence="8 9">
    <name type="scientific">Panagrolaimus superbus</name>
    <dbReference type="NCBI Taxonomy" id="310955"/>
    <lineage>
        <taxon>Eukaryota</taxon>
        <taxon>Metazoa</taxon>
        <taxon>Ecdysozoa</taxon>
        <taxon>Nematoda</taxon>
        <taxon>Chromadorea</taxon>
        <taxon>Rhabditida</taxon>
        <taxon>Tylenchina</taxon>
        <taxon>Panagrolaimomorpha</taxon>
        <taxon>Panagrolaimoidea</taxon>
        <taxon>Panagrolaimidae</taxon>
        <taxon>Panagrolaimus</taxon>
    </lineage>
</organism>
<dbReference type="PANTHER" id="PTHR11599">
    <property type="entry name" value="PROTEASOME SUBUNIT ALPHA/BETA"/>
    <property type="match status" value="1"/>
</dbReference>